<keyword evidence="1" id="KW-0227">DNA damage</keyword>
<evidence type="ECO:0000313" key="8">
    <source>
        <dbReference type="EMBL" id="CAB5018212.1"/>
    </source>
</evidence>
<dbReference type="Pfam" id="PF01035">
    <property type="entry name" value="DNA_binding_1"/>
    <property type="match status" value="1"/>
</dbReference>
<dbReference type="InterPro" id="IPR036388">
    <property type="entry name" value="WH-like_DNA-bd_sf"/>
</dbReference>
<dbReference type="InterPro" id="IPR052520">
    <property type="entry name" value="ATL_DNA_repair"/>
</dbReference>
<evidence type="ECO:0000313" key="6">
    <source>
        <dbReference type="EMBL" id="CAB4852017.1"/>
    </source>
</evidence>
<protein>
    <submittedName>
        <fullName evidence="3">Unannotated protein</fullName>
    </submittedName>
</protein>
<evidence type="ECO:0000313" key="7">
    <source>
        <dbReference type="EMBL" id="CAB4940141.1"/>
    </source>
</evidence>
<dbReference type="SUPFAM" id="SSF46767">
    <property type="entry name" value="Methylated DNA-protein cysteine methyltransferase, C-terminal domain"/>
    <property type="match status" value="1"/>
</dbReference>
<proteinExistence type="predicted"/>
<dbReference type="CDD" id="cd06445">
    <property type="entry name" value="ATase"/>
    <property type="match status" value="1"/>
</dbReference>
<dbReference type="EMBL" id="CAFAAV010000391">
    <property type="protein sequence ID" value="CAB4836265.1"/>
    <property type="molecule type" value="Genomic_DNA"/>
</dbReference>
<dbReference type="AlphaFoldDB" id="A0A6J6A501"/>
<name>A0A6J6A501_9ZZZZ</name>
<feature type="domain" description="Methylated-DNA-[protein]-cysteine S-methyltransferase DNA binding" evidence="2">
    <location>
        <begin position="6"/>
        <end position="78"/>
    </location>
</feature>
<dbReference type="EMBL" id="CAESGF010000014">
    <property type="protein sequence ID" value="CAB4364467.1"/>
    <property type="molecule type" value="Genomic_DNA"/>
</dbReference>
<accession>A0A6J6A501</accession>
<dbReference type="GO" id="GO:0006281">
    <property type="term" value="P:DNA repair"/>
    <property type="evidence" value="ECO:0007669"/>
    <property type="project" value="InterPro"/>
</dbReference>
<dbReference type="InterPro" id="IPR036217">
    <property type="entry name" value="MethylDNA_cys_MeTrfase_DNAb"/>
</dbReference>
<dbReference type="EMBL" id="CAFBMT010000012">
    <property type="protein sequence ID" value="CAB4940141.1"/>
    <property type="molecule type" value="Genomic_DNA"/>
</dbReference>
<dbReference type="EMBL" id="CAFBIY010000106">
    <property type="protein sequence ID" value="CAB4852017.1"/>
    <property type="molecule type" value="Genomic_DNA"/>
</dbReference>
<dbReference type="PANTHER" id="PTHR42942">
    <property type="entry name" value="6-O-METHYLGUANINE DNA METHYLTRANSFERASE"/>
    <property type="match status" value="1"/>
</dbReference>
<evidence type="ECO:0000313" key="3">
    <source>
        <dbReference type="EMBL" id="CAB4364467.1"/>
    </source>
</evidence>
<organism evidence="3">
    <name type="scientific">freshwater metagenome</name>
    <dbReference type="NCBI Taxonomy" id="449393"/>
    <lineage>
        <taxon>unclassified sequences</taxon>
        <taxon>metagenomes</taxon>
        <taxon>ecological metagenomes</taxon>
    </lineage>
</organism>
<evidence type="ECO:0000313" key="4">
    <source>
        <dbReference type="EMBL" id="CAB4728149.1"/>
    </source>
</evidence>
<evidence type="ECO:0000259" key="2">
    <source>
        <dbReference type="Pfam" id="PF01035"/>
    </source>
</evidence>
<dbReference type="EMBL" id="CAEZYF010000011">
    <property type="protein sequence ID" value="CAB4728149.1"/>
    <property type="molecule type" value="Genomic_DNA"/>
</dbReference>
<evidence type="ECO:0000256" key="1">
    <source>
        <dbReference type="ARBA" id="ARBA00022763"/>
    </source>
</evidence>
<dbReference type="PANTHER" id="PTHR42942:SF1">
    <property type="entry name" value="ALKYLTRANSFERASE-LIKE PROTEIN 1"/>
    <property type="match status" value="1"/>
</dbReference>
<dbReference type="InterPro" id="IPR014048">
    <property type="entry name" value="MethylDNA_cys_MeTrfase_DNA-bd"/>
</dbReference>
<sequence>MNERDARIVAVIKALREGEVVSYGDIADVAGYPGRSRLAGRLLAMTDDDLPWWRVVNSTGRLVPGCEAEQAGLLRAEGASVAGGRVRAAPTGRFSRPERS</sequence>
<gene>
    <name evidence="4" type="ORF">UFOPK2656_01922</name>
    <name evidence="5" type="ORF">UFOPK3099_03092</name>
    <name evidence="6" type="ORF">UFOPK3267_01837</name>
    <name evidence="7" type="ORF">UFOPK3651_02102</name>
    <name evidence="8" type="ORF">UFOPK3931_03198</name>
    <name evidence="3" type="ORF">UFOPK4189_02228</name>
</gene>
<dbReference type="Gene3D" id="1.10.10.10">
    <property type="entry name" value="Winged helix-like DNA-binding domain superfamily/Winged helix DNA-binding domain"/>
    <property type="match status" value="1"/>
</dbReference>
<dbReference type="GO" id="GO:0003824">
    <property type="term" value="F:catalytic activity"/>
    <property type="evidence" value="ECO:0007669"/>
    <property type="project" value="InterPro"/>
</dbReference>
<reference evidence="3" key="1">
    <citation type="submission" date="2020-05" db="EMBL/GenBank/DDBJ databases">
        <authorList>
            <person name="Chiriac C."/>
            <person name="Salcher M."/>
            <person name="Ghai R."/>
            <person name="Kavagutti S V."/>
        </authorList>
    </citation>
    <scope>NUCLEOTIDE SEQUENCE</scope>
</reference>
<dbReference type="EMBL" id="CAFBOL010000147">
    <property type="protein sequence ID" value="CAB5018212.1"/>
    <property type="molecule type" value="Genomic_DNA"/>
</dbReference>
<evidence type="ECO:0000313" key="5">
    <source>
        <dbReference type="EMBL" id="CAB4836265.1"/>
    </source>
</evidence>